<dbReference type="AlphaFoldDB" id="A0A073K1F7"/>
<dbReference type="OrthoDB" id="396512at2"/>
<evidence type="ECO:0000256" key="3">
    <source>
        <dbReference type="ARBA" id="ARBA00022679"/>
    </source>
</evidence>
<gene>
    <name evidence="5" type="ORF">BAMA_17755</name>
</gene>
<dbReference type="eggNOG" id="COG0463">
    <property type="taxonomic scope" value="Bacteria"/>
</dbReference>
<protein>
    <submittedName>
        <fullName evidence="5">Glycosyl transferase family 2</fullName>
    </submittedName>
</protein>
<dbReference type="GO" id="GO:0016757">
    <property type="term" value="F:glycosyltransferase activity"/>
    <property type="evidence" value="ECO:0007669"/>
    <property type="project" value="UniProtKB-KW"/>
</dbReference>
<dbReference type="Pfam" id="PF00535">
    <property type="entry name" value="Glycos_transf_2"/>
    <property type="match status" value="1"/>
</dbReference>
<evidence type="ECO:0000313" key="6">
    <source>
        <dbReference type="Proteomes" id="UP000027822"/>
    </source>
</evidence>
<dbReference type="Proteomes" id="UP000027822">
    <property type="component" value="Unassembled WGS sequence"/>
</dbReference>
<dbReference type="InterPro" id="IPR001173">
    <property type="entry name" value="Glyco_trans_2-like"/>
</dbReference>
<evidence type="ECO:0000256" key="1">
    <source>
        <dbReference type="ARBA" id="ARBA00006739"/>
    </source>
</evidence>
<evidence type="ECO:0000256" key="2">
    <source>
        <dbReference type="ARBA" id="ARBA00022676"/>
    </source>
</evidence>
<dbReference type="PANTHER" id="PTHR22916:SF51">
    <property type="entry name" value="GLYCOSYLTRANSFERASE EPSH-RELATED"/>
    <property type="match status" value="1"/>
</dbReference>
<dbReference type="EMBL" id="JOTN01000004">
    <property type="protein sequence ID" value="KEK20282.1"/>
    <property type="molecule type" value="Genomic_DNA"/>
</dbReference>
<dbReference type="STRING" id="574376.BAMA_17755"/>
<dbReference type="Gene3D" id="3.90.550.10">
    <property type="entry name" value="Spore Coat Polysaccharide Biosynthesis Protein SpsA, Chain A"/>
    <property type="match status" value="1"/>
</dbReference>
<evidence type="ECO:0000313" key="5">
    <source>
        <dbReference type="EMBL" id="KEK20282.1"/>
    </source>
</evidence>
<accession>A0A073K1F7</accession>
<dbReference type="PANTHER" id="PTHR22916">
    <property type="entry name" value="GLYCOSYLTRANSFERASE"/>
    <property type="match status" value="1"/>
</dbReference>
<name>A0A073K1F7_9BACI</name>
<keyword evidence="6" id="KW-1185">Reference proteome</keyword>
<dbReference type="InterPro" id="IPR029044">
    <property type="entry name" value="Nucleotide-diphossugar_trans"/>
</dbReference>
<proteinExistence type="inferred from homology"/>
<comment type="similarity">
    <text evidence="1">Belongs to the glycosyltransferase 2 family.</text>
</comment>
<dbReference type="PROSITE" id="PS51257">
    <property type="entry name" value="PROKAR_LIPOPROTEIN"/>
    <property type="match status" value="1"/>
</dbReference>
<feature type="domain" description="Glycosyltransferase 2-like" evidence="4">
    <location>
        <begin position="6"/>
        <end position="133"/>
    </location>
</feature>
<keyword evidence="2" id="KW-0328">Glycosyltransferase</keyword>
<dbReference type="RefSeq" id="WP_034637682.1">
    <property type="nucleotide sequence ID" value="NZ_CBCSJC010000003.1"/>
</dbReference>
<evidence type="ECO:0000259" key="4">
    <source>
        <dbReference type="Pfam" id="PF00535"/>
    </source>
</evidence>
<dbReference type="CDD" id="cd00761">
    <property type="entry name" value="Glyco_tranf_GTA_type"/>
    <property type="match status" value="1"/>
</dbReference>
<sequence>MDKKVSVIIPVYNAGKYVEQCIVSLLNQTLQSCEFIFVNDGSKDDSQKIIERYQKVDNRIKFINQENQGVSTARNAGLKAATGEYIGFVDADDYVEEDMYEMLYNIAKQSDCDVVISNLQSERDDPKGIIKYPFPMNVVLEKDYIELELLPYFLKEDNLNSVCNKIYKNQLIREANVQFPKSILLGEDGIFNQSFFGHAIRTQYIDYTGYNYREVEGSATRNRVEKDYFNRSLEVYQTTLPEIYRKKMGILRIQQLKSIKLIKNVMSYIYIYFLPSKDMSFRKRYKYIKKMVQNKYVKEALPIYHKQVQNALGRYEKCILAMMKREFILGLYCAMLYSRFRNK</sequence>
<keyword evidence="3 5" id="KW-0808">Transferase</keyword>
<dbReference type="SUPFAM" id="SSF53448">
    <property type="entry name" value="Nucleotide-diphospho-sugar transferases"/>
    <property type="match status" value="1"/>
</dbReference>
<organism evidence="5 6">
    <name type="scientific">Bacillus manliponensis</name>
    <dbReference type="NCBI Taxonomy" id="574376"/>
    <lineage>
        <taxon>Bacteria</taxon>
        <taxon>Bacillati</taxon>
        <taxon>Bacillota</taxon>
        <taxon>Bacilli</taxon>
        <taxon>Bacillales</taxon>
        <taxon>Bacillaceae</taxon>
        <taxon>Bacillus</taxon>
        <taxon>Bacillus cereus group</taxon>
    </lineage>
</organism>
<reference evidence="5 6" key="1">
    <citation type="submission" date="2014-06" db="EMBL/GenBank/DDBJ databases">
        <title>Draft genome sequence of Bacillus manliponensis JCM 15802 (MCCC 1A00708).</title>
        <authorList>
            <person name="Lai Q."/>
            <person name="Liu Y."/>
            <person name="Shao Z."/>
        </authorList>
    </citation>
    <scope>NUCLEOTIDE SEQUENCE [LARGE SCALE GENOMIC DNA]</scope>
    <source>
        <strain evidence="5 6">JCM 15802</strain>
    </source>
</reference>
<comment type="caution">
    <text evidence="5">The sequence shown here is derived from an EMBL/GenBank/DDBJ whole genome shotgun (WGS) entry which is preliminary data.</text>
</comment>